<dbReference type="FunFam" id="3.40.50.2000:FF:000065">
    <property type="entry name" value="Glycosyltransferase"/>
    <property type="match status" value="1"/>
</dbReference>
<dbReference type="Pfam" id="PF00201">
    <property type="entry name" value="UDPGT"/>
    <property type="match status" value="1"/>
</dbReference>
<dbReference type="PANTHER" id="PTHR11926">
    <property type="entry name" value="GLUCOSYL/GLUCURONOSYL TRANSFERASES"/>
    <property type="match status" value="1"/>
</dbReference>
<dbReference type="PROSITE" id="PS00375">
    <property type="entry name" value="UDPGT"/>
    <property type="match status" value="1"/>
</dbReference>
<name>A0AAV5BEY7_ELECO</name>
<evidence type="ECO:0000313" key="6">
    <source>
        <dbReference type="EMBL" id="GJM85034.1"/>
    </source>
</evidence>
<dbReference type="CDD" id="cd03784">
    <property type="entry name" value="GT1_Gtf-like"/>
    <property type="match status" value="1"/>
</dbReference>
<organism evidence="6 7">
    <name type="scientific">Eleusine coracana subsp. coracana</name>
    <dbReference type="NCBI Taxonomy" id="191504"/>
    <lineage>
        <taxon>Eukaryota</taxon>
        <taxon>Viridiplantae</taxon>
        <taxon>Streptophyta</taxon>
        <taxon>Embryophyta</taxon>
        <taxon>Tracheophyta</taxon>
        <taxon>Spermatophyta</taxon>
        <taxon>Magnoliopsida</taxon>
        <taxon>Liliopsida</taxon>
        <taxon>Poales</taxon>
        <taxon>Poaceae</taxon>
        <taxon>PACMAD clade</taxon>
        <taxon>Chloridoideae</taxon>
        <taxon>Cynodonteae</taxon>
        <taxon>Eleusininae</taxon>
        <taxon>Eleusine</taxon>
    </lineage>
</organism>
<reference evidence="6" key="2">
    <citation type="submission" date="2021-12" db="EMBL/GenBank/DDBJ databases">
        <title>Resequencing data analysis of finger millet.</title>
        <authorList>
            <person name="Hatakeyama M."/>
            <person name="Aluri S."/>
            <person name="Balachadran M.T."/>
            <person name="Sivarajan S.R."/>
            <person name="Poveda L."/>
            <person name="Shimizu-Inatsugi R."/>
            <person name="Schlapbach R."/>
            <person name="Sreeman S.M."/>
            <person name="Shimizu K.K."/>
        </authorList>
    </citation>
    <scope>NUCLEOTIDE SEQUENCE</scope>
</reference>
<dbReference type="EMBL" id="BQKI01000001">
    <property type="protein sequence ID" value="GJM85034.1"/>
    <property type="molecule type" value="Genomic_DNA"/>
</dbReference>
<comment type="similarity">
    <text evidence="1 4">Belongs to the UDP-glycosyltransferase family.</text>
</comment>
<gene>
    <name evidence="6" type="primary">ga00762</name>
    <name evidence="6" type="ORF">PR202_ga00762</name>
</gene>
<dbReference type="GO" id="GO:0080044">
    <property type="term" value="F:quercetin 7-O-glucosyltransferase activity"/>
    <property type="evidence" value="ECO:0007669"/>
    <property type="project" value="TreeGrafter"/>
</dbReference>
<evidence type="ECO:0000256" key="1">
    <source>
        <dbReference type="ARBA" id="ARBA00009995"/>
    </source>
</evidence>
<dbReference type="FunFam" id="3.40.50.2000:FF:000056">
    <property type="entry name" value="Glycosyltransferase"/>
    <property type="match status" value="1"/>
</dbReference>
<dbReference type="Gene3D" id="3.40.50.2000">
    <property type="entry name" value="Glycogen Phosphorylase B"/>
    <property type="match status" value="2"/>
</dbReference>
<dbReference type="EC" id="2.4.1.-" evidence="5"/>
<dbReference type="InterPro" id="IPR002213">
    <property type="entry name" value="UDP_glucos_trans"/>
</dbReference>
<evidence type="ECO:0000256" key="4">
    <source>
        <dbReference type="RuleBase" id="RU003718"/>
    </source>
</evidence>
<evidence type="ECO:0000313" key="7">
    <source>
        <dbReference type="Proteomes" id="UP001054889"/>
    </source>
</evidence>
<sequence>MSTARGHGVEEKKPPAHAVFFPFPAQGHVAAALHLARLLHVHHGVRVTFVHSERNRRRILRSRGPAALAGAPGFRFAAVPDGLPPPSDEDAEDDHSPEHIAALLAFIDASVPHLRSVLDRAAASGAPATCVVSDIASVLRASTRELGVPAVAFWTTGACGVWSNMLCQQLIEKGLVPLKGNEQLRNGYLDTIVDWAPGMPSDMRLRDFVSFVRTTDADDGMLRAVMGIMDTLRTAPSALILNTFDELEAQVLAAMRPVLPPIYTVGPLPLLAAEQQAAAGSLATLSASLSKEDGGCLAWLGRKPRRSVVYANFGSIAVLTSHQLREFAWGLARSGHDFLLVVRKNDQAKDDACGGGPAAVLTPEFAEAAEGRGYVASWCQQAEVLRHEAVGAFLTHCGWNSVLEGVCAGVPLLCWPFAADQQTNCRFACTEWRVGVEVAADVDRTEVAELVREVMGGGEKGREMRRRAAEWKEKAEAAAALPGGSAWVNLDRLVNQVFRRQSASQEMNLDTGRGH</sequence>
<comment type="caution">
    <text evidence="6">The sequence shown here is derived from an EMBL/GenBank/DDBJ whole genome shotgun (WGS) entry which is preliminary data.</text>
</comment>
<proteinExistence type="inferred from homology"/>
<reference evidence="6" key="1">
    <citation type="journal article" date="2018" name="DNA Res.">
        <title>Multiple hybrid de novo genome assembly of finger millet, an orphan allotetraploid crop.</title>
        <authorList>
            <person name="Hatakeyama M."/>
            <person name="Aluri S."/>
            <person name="Balachadran M.T."/>
            <person name="Sivarajan S.R."/>
            <person name="Patrignani A."/>
            <person name="Gruter S."/>
            <person name="Poveda L."/>
            <person name="Shimizu-Inatsugi R."/>
            <person name="Baeten J."/>
            <person name="Francoijs K.J."/>
            <person name="Nataraja K.N."/>
            <person name="Reddy Y.A.N."/>
            <person name="Phadnis S."/>
            <person name="Ravikumar R.L."/>
            <person name="Schlapbach R."/>
            <person name="Sreeman S.M."/>
            <person name="Shimizu K.K."/>
        </authorList>
    </citation>
    <scope>NUCLEOTIDE SEQUENCE</scope>
</reference>
<dbReference type="Proteomes" id="UP001054889">
    <property type="component" value="Unassembled WGS sequence"/>
</dbReference>
<dbReference type="AlphaFoldDB" id="A0AAV5BEY7"/>
<keyword evidence="2 4" id="KW-0328">Glycosyltransferase</keyword>
<dbReference type="InterPro" id="IPR035595">
    <property type="entry name" value="UDP_glycos_trans_CS"/>
</dbReference>
<accession>A0AAV5BEY7</accession>
<evidence type="ECO:0000256" key="2">
    <source>
        <dbReference type="ARBA" id="ARBA00022676"/>
    </source>
</evidence>
<evidence type="ECO:0000256" key="5">
    <source>
        <dbReference type="RuleBase" id="RU362057"/>
    </source>
</evidence>
<keyword evidence="7" id="KW-1185">Reference proteome</keyword>
<keyword evidence="3 4" id="KW-0808">Transferase</keyword>
<protein>
    <recommendedName>
        <fullName evidence="5">Glycosyltransferase</fullName>
        <ecNumber evidence="5">2.4.1.-</ecNumber>
    </recommendedName>
</protein>
<dbReference type="SUPFAM" id="SSF53756">
    <property type="entry name" value="UDP-Glycosyltransferase/glycogen phosphorylase"/>
    <property type="match status" value="1"/>
</dbReference>
<dbReference type="PANTHER" id="PTHR11926:SF1498">
    <property type="entry name" value="GLYCOSYLTRANSFERASE"/>
    <property type="match status" value="1"/>
</dbReference>
<evidence type="ECO:0000256" key="3">
    <source>
        <dbReference type="ARBA" id="ARBA00022679"/>
    </source>
</evidence>
<dbReference type="GO" id="GO:0080043">
    <property type="term" value="F:quercetin 3-O-glucosyltransferase activity"/>
    <property type="evidence" value="ECO:0007669"/>
    <property type="project" value="TreeGrafter"/>
</dbReference>